<dbReference type="PANTHER" id="PTHR11088">
    <property type="entry name" value="TRNA DIMETHYLALLYLTRANSFERASE"/>
    <property type="match status" value="1"/>
</dbReference>
<evidence type="ECO:0000313" key="15">
    <source>
        <dbReference type="Proteomes" id="UP000192872"/>
    </source>
</evidence>
<feature type="site" description="Interaction with substrate tRNA" evidence="10">
    <location>
        <position position="127"/>
    </location>
</feature>
<evidence type="ECO:0000256" key="2">
    <source>
        <dbReference type="ARBA" id="ARBA00003213"/>
    </source>
</evidence>
<dbReference type="Gene3D" id="3.40.50.300">
    <property type="entry name" value="P-loop containing nucleotide triphosphate hydrolases"/>
    <property type="match status" value="1"/>
</dbReference>
<gene>
    <name evidence="10" type="primary">miaA</name>
    <name evidence="14" type="ORF">A4S15_08600</name>
</gene>
<dbReference type="Proteomes" id="UP000192872">
    <property type="component" value="Unassembled WGS sequence"/>
</dbReference>
<evidence type="ECO:0000313" key="14">
    <source>
        <dbReference type="EMBL" id="OQW52207.1"/>
    </source>
</evidence>
<comment type="similarity">
    <text evidence="3 10 13">Belongs to the IPP transferase family.</text>
</comment>
<dbReference type="AlphaFoldDB" id="A0A1W9HY16"/>
<dbReference type="GO" id="GO:0005524">
    <property type="term" value="F:ATP binding"/>
    <property type="evidence" value="ECO:0007669"/>
    <property type="project" value="UniProtKB-UniRule"/>
</dbReference>
<accession>A0A1W9HY16</accession>
<evidence type="ECO:0000256" key="6">
    <source>
        <dbReference type="ARBA" id="ARBA00022741"/>
    </source>
</evidence>
<dbReference type="SUPFAM" id="SSF52540">
    <property type="entry name" value="P-loop containing nucleoside triphosphate hydrolases"/>
    <property type="match status" value="1"/>
</dbReference>
<reference evidence="14 15" key="1">
    <citation type="journal article" date="2017" name="Water Res.">
        <title>Comammox in drinking water systems.</title>
        <authorList>
            <person name="Wang Y."/>
            <person name="Ma L."/>
            <person name="Mao Y."/>
            <person name="Jiang X."/>
            <person name="Xia Y."/>
            <person name="Yu K."/>
            <person name="Li B."/>
            <person name="Zhang T."/>
        </authorList>
    </citation>
    <scope>NUCLEOTIDE SEQUENCE [LARGE SCALE GENOMIC DNA]</scope>
    <source>
        <strain evidence="14">SG_bin8</strain>
    </source>
</reference>
<dbReference type="PANTHER" id="PTHR11088:SF60">
    <property type="entry name" value="TRNA DIMETHYLALLYLTRANSFERASE"/>
    <property type="match status" value="1"/>
</dbReference>
<name>A0A1W9HY16_9HYPH</name>
<comment type="cofactor">
    <cofactor evidence="1 10">
        <name>Mg(2+)</name>
        <dbReference type="ChEBI" id="CHEBI:18420"/>
    </cofactor>
</comment>
<evidence type="ECO:0000256" key="12">
    <source>
        <dbReference type="RuleBase" id="RU003784"/>
    </source>
</evidence>
<comment type="caution">
    <text evidence="14">The sequence shown here is derived from an EMBL/GenBank/DDBJ whole genome shotgun (WGS) entry which is preliminary data.</text>
</comment>
<dbReference type="EMBL" id="LWDL01000015">
    <property type="protein sequence ID" value="OQW52207.1"/>
    <property type="molecule type" value="Genomic_DNA"/>
</dbReference>
<feature type="region of interest" description="Interaction with substrate tRNA" evidence="10">
    <location>
        <begin position="163"/>
        <end position="167"/>
    </location>
</feature>
<feature type="binding site" evidence="10">
    <location>
        <begin position="16"/>
        <end position="21"/>
    </location>
    <ligand>
        <name>substrate</name>
    </ligand>
</feature>
<evidence type="ECO:0000256" key="13">
    <source>
        <dbReference type="RuleBase" id="RU003785"/>
    </source>
</evidence>
<comment type="catalytic activity">
    <reaction evidence="9 10 11">
        <text>adenosine(37) in tRNA + dimethylallyl diphosphate = N(6)-dimethylallyladenosine(37) in tRNA + diphosphate</text>
        <dbReference type="Rhea" id="RHEA:26482"/>
        <dbReference type="Rhea" id="RHEA-COMP:10162"/>
        <dbReference type="Rhea" id="RHEA-COMP:10375"/>
        <dbReference type="ChEBI" id="CHEBI:33019"/>
        <dbReference type="ChEBI" id="CHEBI:57623"/>
        <dbReference type="ChEBI" id="CHEBI:74411"/>
        <dbReference type="ChEBI" id="CHEBI:74415"/>
        <dbReference type="EC" id="2.5.1.75"/>
    </reaction>
</comment>
<keyword evidence="4 10" id="KW-0808">Transferase</keyword>
<evidence type="ECO:0000256" key="7">
    <source>
        <dbReference type="ARBA" id="ARBA00022840"/>
    </source>
</evidence>
<keyword evidence="7 10" id="KW-0067">ATP-binding</keyword>
<dbReference type="Gene3D" id="1.10.20.140">
    <property type="match status" value="1"/>
</dbReference>
<evidence type="ECO:0000256" key="9">
    <source>
        <dbReference type="ARBA" id="ARBA00049563"/>
    </source>
</evidence>
<organism evidence="14 15">
    <name type="scientific">Candidatus Raskinella chloraquaticus</name>
    <dbReference type="NCBI Taxonomy" id="1951219"/>
    <lineage>
        <taxon>Bacteria</taxon>
        <taxon>Pseudomonadati</taxon>
        <taxon>Pseudomonadota</taxon>
        <taxon>Alphaproteobacteria</taxon>
        <taxon>Hyphomicrobiales</taxon>
        <taxon>Phreatobacteraceae</taxon>
        <taxon>Candidatus Raskinella</taxon>
    </lineage>
</organism>
<sequence>MRADRNWRGLAIAGPTASGKSRLALDWASSHDGIIINADAMQVYSDLRVITARPGAADEAIVPHRLYGIVDGSQAGSAQIWAERACAEIAAARAQGAMPVLVGGTGLYFRALFEGLADLPDIPEAIRRKWRERATDEGSMALHAELRRRDPAMAARLRPSDAQRVTRALEVIDTTGRSLAAYHEAATTGLEDPAGWERVCLLPEREKLHGAIAARVRAMIAHGAVGEVEALLARKLHRALPVMKAIGVNELGAYLAGEGTLDEAQMRMMAATRRYAKRQVTWMRTQMADWRVLGSAAAM</sequence>
<comment type="function">
    <text evidence="2 10 12">Catalyzes the transfer of a dimethylallyl group onto the adenine at position 37 in tRNAs that read codons beginning with uridine, leading to the formation of N6-(dimethylallyl)adenosine (i(6)A).</text>
</comment>
<keyword evidence="8 10" id="KW-0460">Magnesium</keyword>
<evidence type="ECO:0000256" key="5">
    <source>
        <dbReference type="ARBA" id="ARBA00022694"/>
    </source>
</evidence>
<evidence type="ECO:0000256" key="4">
    <source>
        <dbReference type="ARBA" id="ARBA00022679"/>
    </source>
</evidence>
<dbReference type="GO" id="GO:0006400">
    <property type="term" value="P:tRNA modification"/>
    <property type="evidence" value="ECO:0007669"/>
    <property type="project" value="TreeGrafter"/>
</dbReference>
<evidence type="ECO:0000256" key="11">
    <source>
        <dbReference type="RuleBase" id="RU003783"/>
    </source>
</evidence>
<evidence type="ECO:0000256" key="8">
    <source>
        <dbReference type="ARBA" id="ARBA00022842"/>
    </source>
</evidence>
<evidence type="ECO:0000256" key="3">
    <source>
        <dbReference type="ARBA" id="ARBA00005842"/>
    </source>
</evidence>
<dbReference type="FunFam" id="1.10.20.140:FF:000001">
    <property type="entry name" value="tRNA dimethylallyltransferase"/>
    <property type="match status" value="1"/>
</dbReference>
<keyword evidence="5 10" id="KW-0819">tRNA processing</keyword>
<proteinExistence type="inferred from homology"/>
<dbReference type="STRING" id="1827387.A4S15_08600"/>
<dbReference type="Pfam" id="PF01715">
    <property type="entry name" value="IPPT"/>
    <property type="match status" value="1"/>
</dbReference>
<dbReference type="EC" id="2.5.1.75" evidence="10"/>
<feature type="site" description="Interaction with substrate tRNA" evidence="10">
    <location>
        <position position="105"/>
    </location>
</feature>
<dbReference type="InterPro" id="IPR039657">
    <property type="entry name" value="Dimethylallyltransferase"/>
</dbReference>
<keyword evidence="6 10" id="KW-0547">Nucleotide-binding</keyword>
<dbReference type="InterPro" id="IPR018022">
    <property type="entry name" value="IPT"/>
</dbReference>
<feature type="binding site" evidence="10">
    <location>
        <begin position="14"/>
        <end position="21"/>
    </location>
    <ligand>
        <name>ATP</name>
        <dbReference type="ChEBI" id="CHEBI:30616"/>
    </ligand>
</feature>
<comment type="caution">
    <text evidence="10">Lacks conserved residue(s) required for the propagation of feature annotation.</text>
</comment>
<dbReference type="GO" id="GO:0052381">
    <property type="term" value="F:tRNA dimethylallyltransferase activity"/>
    <property type="evidence" value="ECO:0007669"/>
    <property type="project" value="UniProtKB-UniRule"/>
</dbReference>
<evidence type="ECO:0000256" key="10">
    <source>
        <dbReference type="HAMAP-Rule" id="MF_00185"/>
    </source>
</evidence>
<evidence type="ECO:0000256" key="1">
    <source>
        <dbReference type="ARBA" id="ARBA00001946"/>
    </source>
</evidence>
<dbReference type="HAMAP" id="MF_00185">
    <property type="entry name" value="IPP_trans"/>
    <property type="match status" value="1"/>
</dbReference>
<dbReference type="NCBIfam" id="TIGR00174">
    <property type="entry name" value="miaA"/>
    <property type="match status" value="1"/>
</dbReference>
<protein>
    <recommendedName>
        <fullName evidence="10">tRNA dimethylallyltransferase</fullName>
        <ecNumber evidence="10">2.5.1.75</ecNumber>
    </recommendedName>
    <alternativeName>
        <fullName evidence="10">Dimethylallyl diphosphate:tRNA dimethylallyltransferase</fullName>
        <shortName evidence="10">DMAPP:tRNA dimethylallyltransferase</shortName>
        <shortName evidence="10">DMATase</shortName>
    </alternativeName>
    <alternativeName>
        <fullName evidence="10">Isopentenyl-diphosphate:tRNA isopentenyltransferase</fullName>
        <shortName evidence="10">IPP transferase</shortName>
        <shortName evidence="10">IPPT</shortName>
        <shortName evidence="10">IPTase</shortName>
    </alternativeName>
</protein>
<dbReference type="InterPro" id="IPR027417">
    <property type="entry name" value="P-loop_NTPase"/>
</dbReference>
<comment type="subunit">
    <text evidence="10">Monomer.</text>
</comment>